<feature type="domain" description="Enoyl reductase (ER)" evidence="1">
    <location>
        <begin position="21"/>
        <end position="349"/>
    </location>
</feature>
<dbReference type="EMBL" id="AWFG01000074">
    <property type="protein sequence ID" value="KCZ54609.1"/>
    <property type="molecule type" value="Genomic_DNA"/>
</dbReference>
<proteinExistence type="predicted"/>
<dbReference type="InterPro" id="IPR013149">
    <property type="entry name" value="ADH-like_C"/>
</dbReference>
<dbReference type="Gene3D" id="3.90.180.10">
    <property type="entry name" value="Medium-chain alcohol dehydrogenases, catalytic domain"/>
    <property type="match status" value="1"/>
</dbReference>
<dbReference type="SMART" id="SM00829">
    <property type="entry name" value="PKS_ER"/>
    <property type="match status" value="1"/>
</dbReference>
<dbReference type="InterPro" id="IPR013154">
    <property type="entry name" value="ADH-like_N"/>
</dbReference>
<dbReference type="PATRIC" id="fig|1280947.3.peg.3450"/>
<evidence type="ECO:0000313" key="2">
    <source>
        <dbReference type="EMBL" id="KCZ54609.1"/>
    </source>
</evidence>
<evidence type="ECO:0000259" key="1">
    <source>
        <dbReference type="SMART" id="SM00829"/>
    </source>
</evidence>
<dbReference type="InterPro" id="IPR011032">
    <property type="entry name" value="GroES-like_sf"/>
</dbReference>
<dbReference type="eggNOG" id="COG0604">
    <property type="taxonomic scope" value="Bacteria"/>
</dbReference>
<dbReference type="PANTHER" id="PTHR45033:SF3">
    <property type="entry name" value="DEHYDROGENASE, PUTATIVE (AFU_ORTHOLOGUE AFUA_2G13270)-RELATED"/>
    <property type="match status" value="1"/>
</dbReference>
<dbReference type="STRING" id="1280947.HY30_10010"/>
<dbReference type="InterPro" id="IPR052711">
    <property type="entry name" value="Zinc_ADH-like"/>
</dbReference>
<gene>
    <name evidence="2" type="ORF">HY30_10010</name>
</gene>
<accession>A0A062UDD9</accession>
<dbReference type="InterPro" id="IPR036291">
    <property type="entry name" value="NAD(P)-bd_dom_sf"/>
</dbReference>
<keyword evidence="3" id="KW-1185">Reference proteome</keyword>
<evidence type="ECO:0000313" key="3">
    <source>
        <dbReference type="Proteomes" id="UP000027190"/>
    </source>
</evidence>
<comment type="caution">
    <text evidence="2">The sequence shown here is derived from an EMBL/GenBank/DDBJ whole genome shotgun (WGS) entry which is preliminary data.</text>
</comment>
<dbReference type="Pfam" id="PF00107">
    <property type="entry name" value="ADH_zinc_N"/>
    <property type="match status" value="1"/>
</dbReference>
<dbReference type="Pfam" id="PF08240">
    <property type="entry name" value="ADH_N"/>
    <property type="match status" value="1"/>
</dbReference>
<name>A0A062UDD9_9PROT</name>
<protein>
    <recommendedName>
        <fullName evidence="1">Enoyl reductase (ER) domain-containing protein</fullName>
    </recommendedName>
</protein>
<dbReference type="Gene3D" id="3.40.50.720">
    <property type="entry name" value="NAD(P)-binding Rossmann-like Domain"/>
    <property type="match status" value="1"/>
</dbReference>
<dbReference type="AlphaFoldDB" id="A0A062UDD9"/>
<dbReference type="SUPFAM" id="SSF51735">
    <property type="entry name" value="NAD(P)-binding Rossmann-fold domains"/>
    <property type="match status" value="1"/>
</dbReference>
<dbReference type="InterPro" id="IPR020843">
    <property type="entry name" value="ER"/>
</dbReference>
<dbReference type="GO" id="GO:0016491">
    <property type="term" value="F:oxidoreductase activity"/>
    <property type="evidence" value="ECO:0007669"/>
    <property type="project" value="InterPro"/>
</dbReference>
<reference evidence="2 3" key="1">
    <citation type="journal article" date="2014" name="Antonie Van Leeuwenhoek">
        <title>Hyphomonas beringensis sp. nov. and Hyphomonas chukchiensis sp. nov., isolated from surface seawater of the Bering Sea and Chukchi Sea.</title>
        <authorList>
            <person name="Li C."/>
            <person name="Lai Q."/>
            <person name="Li G."/>
            <person name="Dong C."/>
            <person name="Wang J."/>
            <person name="Liao Y."/>
            <person name="Shao Z."/>
        </authorList>
    </citation>
    <scope>NUCLEOTIDE SEQUENCE [LARGE SCALE GENOMIC DNA]</scope>
    <source>
        <strain evidence="2 3">BH-BN04-4</strain>
    </source>
</reference>
<dbReference type="Proteomes" id="UP000027190">
    <property type="component" value="Unassembled WGS sequence"/>
</dbReference>
<sequence length="352" mass="37481">MRSRSAAKDIMMKAAILQARGESGLVISDAPEPERRADESIMRVHASSLNRVDLYMRDSGLGITHDLPLILGVDGVGEIVDPAPGSQFRSGDRVALFSTLFCGQCRYCLDGDQPLCLRARIAGEHRDGSFAEFISMPSKCFIPLPESISFEAAGVLPAAYVTAYRMLFGKRPIAPGETVLVVGAGGGVGVACVQLAVLAGATVYVTTSIQEKLDQAASLGAQAGINYRSENVPETILALTKGQGVDMVIDSVGQATWSDSLRCVRRGGCIVTCGATTGGNPPADIQRLFIRQLEIYGSTGGNIREFRNLLAMVEQGRLNPVIDSRFELASLNEGFTRLAAGEQFGKIAIQIP</sequence>
<dbReference type="SUPFAM" id="SSF50129">
    <property type="entry name" value="GroES-like"/>
    <property type="match status" value="1"/>
</dbReference>
<organism evidence="2 3">
    <name type="scientific">Hyphomonas chukchiensis</name>
    <dbReference type="NCBI Taxonomy" id="1280947"/>
    <lineage>
        <taxon>Bacteria</taxon>
        <taxon>Pseudomonadati</taxon>
        <taxon>Pseudomonadota</taxon>
        <taxon>Alphaproteobacteria</taxon>
        <taxon>Hyphomonadales</taxon>
        <taxon>Hyphomonadaceae</taxon>
        <taxon>Hyphomonas</taxon>
    </lineage>
</organism>
<dbReference type="PANTHER" id="PTHR45033">
    <property type="match status" value="1"/>
</dbReference>